<gene>
    <name evidence="3" type="ORF">E5676_scaffold2273G00110</name>
    <name evidence="2" type="ORF">E6C27_scaffold60G003310</name>
</gene>
<evidence type="ECO:0000256" key="1">
    <source>
        <dbReference type="SAM" id="MobiDB-lite"/>
    </source>
</evidence>
<evidence type="ECO:0000313" key="2">
    <source>
        <dbReference type="EMBL" id="KAA0051885.1"/>
    </source>
</evidence>
<reference evidence="4 5" key="1">
    <citation type="submission" date="2019-08" db="EMBL/GenBank/DDBJ databases">
        <title>Draft genome sequences of two oriental melons (Cucumis melo L. var makuwa).</title>
        <authorList>
            <person name="Kwon S.-Y."/>
        </authorList>
    </citation>
    <scope>NUCLEOTIDE SEQUENCE [LARGE SCALE GENOMIC DNA]</scope>
    <source>
        <strain evidence="5">cv. Chang Bougi</strain>
        <strain evidence="4">cv. SW 3</strain>
        <tissue evidence="2">Leaf</tissue>
    </source>
</reference>
<dbReference type="Proteomes" id="UP000321947">
    <property type="component" value="Unassembled WGS sequence"/>
</dbReference>
<organism evidence="2 4">
    <name type="scientific">Cucumis melo var. makuwa</name>
    <name type="common">Oriental melon</name>
    <dbReference type="NCBI Taxonomy" id="1194695"/>
    <lineage>
        <taxon>Eukaryota</taxon>
        <taxon>Viridiplantae</taxon>
        <taxon>Streptophyta</taxon>
        <taxon>Embryophyta</taxon>
        <taxon>Tracheophyta</taxon>
        <taxon>Spermatophyta</taxon>
        <taxon>Magnoliopsida</taxon>
        <taxon>eudicotyledons</taxon>
        <taxon>Gunneridae</taxon>
        <taxon>Pentapetalae</taxon>
        <taxon>rosids</taxon>
        <taxon>fabids</taxon>
        <taxon>Cucurbitales</taxon>
        <taxon>Cucurbitaceae</taxon>
        <taxon>Benincaseae</taxon>
        <taxon>Cucumis</taxon>
    </lineage>
</organism>
<dbReference type="EMBL" id="SSTD01008136">
    <property type="protein sequence ID" value="TYK17149.1"/>
    <property type="molecule type" value="Genomic_DNA"/>
</dbReference>
<evidence type="ECO:0000313" key="5">
    <source>
        <dbReference type="Proteomes" id="UP000321947"/>
    </source>
</evidence>
<sequence length="106" mass="12033">MIGVSWFGPTRQSSISGCIVHRESSSPISRIMQWSCTYSSGLKVIESQVFRSEMAQIHEIEPTNDERTYLYWNLEILTMEGYEEGPHDPPPSPAQHPHSPLRDNGC</sequence>
<dbReference type="AlphaFoldDB" id="A0A5A7UDV1"/>
<proteinExistence type="predicted"/>
<evidence type="ECO:0000313" key="3">
    <source>
        <dbReference type="EMBL" id="TYK17149.1"/>
    </source>
</evidence>
<accession>A0A5A7UDV1</accession>
<protein>
    <submittedName>
        <fullName evidence="2">Uncharacterized protein</fullName>
    </submittedName>
</protein>
<dbReference type="EMBL" id="SSTE01011134">
    <property type="protein sequence ID" value="KAA0051885.1"/>
    <property type="molecule type" value="Genomic_DNA"/>
</dbReference>
<dbReference type="Proteomes" id="UP000321393">
    <property type="component" value="Unassembled WGS sequence"/>
</dbReference>
<evidence type="ECO:0000313" key="4">
    <source>
        <dbReference type="Proteomes" id="UP000321393"/>
    </source>
</evidence>
<comment type="caution">
    <text evidence="2">The sequence shown here is derived from an EMBL/GenBank/DDBJ whole genome shotgun (WGS) entry which is preliminary data.</text>
</comment>
<name>A0A5A7UDV1_CUCMM</name>
<feature type="region of interest" description="Disordered" evidence="1">
    <location>
        <begin position="82"/>
        <end position="106"/>
    </location>
</feature>